<dbReference type="PhylomeDB" id="O01709"/>
<dbReference type="PIR" id="T27341">
    <property type="entry name" value="T27341"/>
</dbReference>
<dbReference type="UCSC" id="Y6G8.3">
    <property type="organism name" value="c. elegans"/>
</dbReference>
<dbReference type="OrthoDB" id="6077919at2759"/>
<dbReference type="KEGG" id="cel:CELE_Y6G8.3"/>
<dbReference type="InterPro" id="IPR013087">
    <property type="entry name" value="Znf_C2H2_type"/>
</dbReference>
<dbReference type="GO" id="GO:0000981">
    <property type="term" value="F:DNA-binding transcription factor activity, RNA polymerase II-specific"/>
    <property type="evidence" value="ECO:0000318"/>
    <property type="project" value="GO_Central"/>
</dbReference>
<protein>
    <submittedName>
        <fullName evidence="8">C2H2-type domain-containing protein</fullName>
    </submittedName>
</protein>
<gene>
    <name evidence="8 10" type="primary">ztf-25</name>
    <name evidence="8" type="ORF">CELE_Y6G8.3</name>
    <name evidence="10" type="ORF">Y6G8.3</name>
</gene>
<evidence type="ECO:0000256" key="4">
    <source>
        <dbReference type="ARBA" id="ARBA00022833"/>
    </source>
</evidence>
<evidence type="ECO:0000256" key="2">
    <source>
        <dbReference type="ARBA" id="ARBA00022737"/>
    </source>
</evidence>
<dbReference type="CTD" id="180158"/>
<dbReference type="Proteomes" id="UP000001940">
    <property type="component" value="Chromosome V"/>
</dbReference>
<reference evidence="8 9" key="1">
    <citation type="journal article" date="1998" name="Science">
        <title>Genome sequence of the nematode C. elegans: a platform for investigating biology.</title>
        <authorList>
            <consortium name="The C. elegans sequencing consortium"/>
            <person name="Sulson J.E."/>
            <person name="Waterston R."/>
        </authorList>
    </citation>
    <scope>NUCLEOTIDE SEQUENCE [LARGE SCALE GENOMIC DNA]</scope>
    <source>
        <strain evidence="8 9">Bristol N2</strain>
    </source>
</reference>
<dbReference type="EMBL" id="BX284605">
    <property type="protein sequence ID" value="CAB07491.1"/>
    <property type="molecule type" value="Genomic_DNA"/>
</dbReference>
<evidence type="ECO:0000259" key="7">
    <source>
        <dbReference type="PROSITE" id="PS50157"/>
    </source>
</evidence>
<dbReference type="PaxDb" id="6239-Y6G8.3"/>
<dbReference type="GO" id="GO:0043565">
    <property type="term" value="F:sequence-specific DNA binding"/>
    <property type="evidence" value="ECO:0000318"/>
    <property type="project" value="GO_Central"/>
</dbReference>
<dbReference type="AlphaFoldDB" id="O01709"/>
<keyword evidence="1" id="KW-0479">Metal-binding</keyword>
<keyword evidence="2" id="KW-0677">Repeat</keyword>
<dbReference type="PROSITE" id="PS00028">
    <property type="entry name" value="ZINC_FINGER_C2H2_1"/>
    <property type="match status" value="2"/>
</dbReference>
<dbReference type="GO" id="GO:0005634">
    <property type="term" value="C:nucleus"/>
    <property type="evidence" value="ECO:0000318"/>
    <property type="project" value="GO_Central"/>
</dbReference>
<dbReference type="PANTHER" id="PTHR24408:SF63">
    <property type="entry name" value="C2H2-TYPE DOMAIN-CONTAINING PROTEIN-RELATED"/>
    <property type="match status" value="1"/>
</dbReference>
<evidence type="ECO:0000256" key="5">
    <source>
        <dbReference type="PROSITE-ProRule" id="PRU00042"/>
    </source>
</evidence>
<keyword evidence="4" id="KW-0862">Zinc</keyword>
<proteinExistence type="predicted"/>
<keyword evidence="3 5" id="KW-0863">Zinc-finger</keyword>
<feature type="compositionally biased region" description="Low complexity" evidence="6">
    <location>
        <begin position="146"/>
        <end position="164"/>
    </location>
</feature>
<name>O01709_CAEEL</name>
<dbReference type="Bgee" id="WBGene00012405">
    <property type="expression patterns" value="Expressed in embryo and 3 other cell types or tissues"/>
</dbReference>
<dbReference type="GO" id="GO:0006357">
    <property type="term" value="P:regulation of transcription by RNA polymerase II"/>
    <property type="evidence" value="ECO:0000318"/>
    <property type="project" value="GO_Central"/>
</dbReference>
<evidence type="ECO:0000313" key="10">
    <source>
        <dbReference type="WormBase" id="Y6G8.3"/>
    </source>
</evidence>
<organism evidence="8 9">
    <name type="scientific">Caenorhabditis elegans</name>
    <dbReference type="NCBI Taxonomy" id="6239"/>
    <lineage>
        <taxon>Eukaryota</taxon>
        <taxon>Metazoa</taxon>
        <taxon>Ecdysozoa</taxon>
        <taxon>Nematoda</taxon>
        <taxon>Chromadorea</taxon>
        <taxon>Rhabditida</taxon>
        <taxon>Rhabditina</taxon>
        <taxon>Rhabditomorpha</taxon>
        <taxon>Rhabditoidea</taxon>
        <taxon>Rhabditidae</taxon>
        <taxon>Peloderinae</taxon>
        <taxon>Caenorhabditis</taxon>
    </lineage>
</organism>
<feature type="domain" description="C2H2-type" evidence="7">
    <location>
        <begin position="25"/>
        <end position="53"/>
    </location>
</feature>
<sequence>MTSILNPVIRKEYSELKRPDLRGKFICASCGQHFQHNASLNRHRRLLHGNEHTCMMCDRKLNAKETIRDHMRNEHNLFQVFTCGCCNWSFSSKRQLSEHTKCIQGTGAPGDTIPIAKSCNAPGSLIQSTIQGTPPVVKTGRKRGGSLSSSSSVSTSISSRDVSGSPPPTEEEAERKVLFDNAVDTILQSKFFTYQQITEVDTWIKIIENANTLADTLQRINKTKKIKAEMPADKDVKRFKLEVE</sequence>
<dbReference type="WormBase" id="Y6G8.3">
    <property type="protein sequence ID" value="CE14840"/>
    <property type="gene ID" value="WBGene00012405"/>
    <property type="gene designation" value="ztf-25"/>
</dbReference>
<dbReference type="Pfam" id="PF00096">
    <property type="entry name" value="zf-C2H2"/>
    <property type="match status" value="1"/>
</dbReference>
<evidence type="ECO:0000256" key="6">
    <source>
        <dbReference type="SAM" id="MobiDB-lite"/>
    </source>
</evidence>
<evidence type="ECO:0000313" key="9">
    <source>
        <dbReference type="Proteomes" id="UP000001940"/>
    </source>
</evidence>
<evidence type="ECO:0000256" key="3">
    <source>
        <dbReference type="ARBA" id="ARBA00022771"/>
    </source>
</evidence>
<dbReference type="Gene3D" id="3.30.160.60">
    <property type="entry name" value="Classic Zinc Finger"/>
    <property type="match status" value="1"/>
</dbReference>
<dbReference type="InterPro" id="IPR036236">
    <property type="entry name" value="Znf_C2H2_sf"/>
</dbReference>
<dbReference type="SMART" id="SM00355">
    <property type="entry name" value="ZnF_C2H2"/>
    <property type="match status" value="3"/>
</dbReference>
<dbReference type="GO" id="GO:0008270">
    <property type="term" value="F:zinc ion binding"/>
    <property type="evidence" value="ECO:0007669"/>
    <property type="project" value="UniProtKB-KW"/>
</dbReference>
<dbReference type="PANTHER" id="PTHR24408">
    <property type="entry name" value="ZINC FINGER PROTEIN"/>
    <property type="match status" value="1"/>
</dbReference>
<dbReference type="RefSeq" id="NP_507456.1">
    <property type="nucleotide sequence ID" value="NM_075055.8"/>
</dbReference>
<dbReference type="HOGENOM" id="CLU_098769_0_0_1"/>
<accession>O01709</accession>
<dbReference type="SMR" id="O01709"/>
<dbReference type="FunCoup" id="O01709">
    <property type="interactions" value="289"/>
</dbReference>
<dbReference type="PeptideAtlas" id="O01709"/>
<dbReference type="OMA" id="CAISTHA"/>
<dbReference type="STRING" id="6239.Y6G8.3.1"/>
<dbReference type="GeneID" id="180158"/>
<keyword evidence="9" id="KW-1185">Reference proteome</keyword>
<dbReference type="AGR" id="WB:WBGene00012405"/>
<feature type="region of interest" description="Disordered" evidence="6">
    <location>
        <begin position="126"/>
        <end position="174"/>
    </location>
</feature>
<dbReference type="PROSITE" id="PS50157">
    <property type="entry name" value="ZINC_FINGER_C2H2_2"/>
    <property type="match status" value="2"/>
</dbReference>
<dbReference type="SUPFAM" id="SSF57667">
    <property type="entry name" value="beta-beta-alpha zinc fingers"/>
    <property type="match status" value="1"/>
</dbReference>
<evidence type="ECO:0000256" key="1">
    <source>
        <dbReference type="ARBA" id="ARBA00022723"/>
    </source>
</evidence>
<dbReference type="InParanoid" id="O01709"/>
<evidence type="ECO:0000313" key="8">
    <source>
        <dbReference type="EMBL" id="CAB07491.1"/>
    </source>
</evidence>
<dbReference type="eggNOG" id="KOG1721">
    <property type="taxonomic scope" value="Eukaryota"/>
</dbReference>
<feature type="domain" description="C2H2-type" evidence="7">
    <location>
        <begin position="81"/>
        <end position="109"/>
    </location>
</feature>